<organism evidence="10 11">
    <name type="scientific">Eubacterium plexicaudatum ASF492</name>
    <dbReference type="NCBI Taxonomy" id="1235802"/>
    <lineage>
        <taxon>Bacteria</taxon>
        <taxon>Bacillati</taxon>
        <taxon>Bacillota</taxon>
        <taxon>Clostridia</taxon>
        <taxon>Eubacteriales</taxon>
        <taxon>Eubacteriaceae</taxon>
        <taxon>Eubacterium</taxon>
    </lineage>
</organism>
<dbReference type="eggNOG" id="COG1132">
    <property type="taxonomic scope" value="Bacteria"/>
</dbReference>
<keyword evidence="4" id="KW-0067">ATP-binding</keyword>
<gene>
    <name evidence="10" type="ORF">C823_02104</name>
</gene>
<name>N2ANB9_9FIRM</name>
<dbReference type="PROSITE" id="PS50893">
    <property type="entry name" value="ABC_TRANSPORTER_2"/>
    <property type="match status" value="1"/>
</dbReference>
<feature type="transmembrane region" description="Helical" evidence="7">
    <location>
        <begin position="140"/>
        <end position="157"/>
    </location>
</feature>
<feature type="transmembrane region" description="Helical" evidence="7">
    <location>
        <begin position="163"/>
        <end position="181"/>
    </location>
</feature>
<feature type="transmembrane region" description="Helical" evidence="7">
    <location>
        <begin position="21"/>
        <end position="41"/>
    </location>
</feature>
<dbReference type="EMBL" id="AQFT01000066">
    <property type="protein sequence ID" value="EMZ27963.1"/>
    <property type="molecule type" value="Genomic_DNA"/>
</dbReference>
<proteinExistence type="predicted"/>
<reference evidence="10 11" key="1">
    <citation type="journal article" date="2014" name="Genome Announc.">
        <title>Draft genome sequences of the altered schaedler flora, a defined bacterial community from gnotobiotic mice.</title>
        <authorList>
            <person name="Wannemuehler M.J."/>
            <person name="Overstreet A.M."/>
            <person name="Ward D.V."/>
            <person name="Phillips G.J."/>
        </authorList>
    </citation>
    <scope>NUCLEOTIDE SEQUENCE [LARGE SCALE GENOMIC DNA]</scope>
    <source>
        <strain evidence="10 11">ASF492</strain>
    </source>
</reference>
<dbReference type="GO" id="GO:0016887">
    <property type="term" value="F:ATP hydrolysis activity"/>
    <property type="evidence" value="ECO:0007669"/>
    <property type="project" value="InterPro"/>
</dbReference>
<evidence type="ECO:0000256" key="2">
    <source>
        <dbReference type="ARBA" id="ARBA00022692"/>
    </source>
</evidence>
<dbReference type="GO" id="GO:0015421">
    <property type="term" value="F:ABC-type oligopeptide transporter activity"/>
    <property type="evidence" value="ECO:0007669"/>
    <property type="project" value="TreeGrafter"/>
</dbReference>
<keyword evidence="2 7" id="KW-0812">Transmembrane</keyword>
<comment type="subcellular location">
    <subcellularLocation>
        <location evidence="1">Cell membrane</location>
        <topology evidence="1">Multi-pass membrane protein</topology>
    </subcellularLocation>
</comment>
<dbReference type="CDD" id="cd07346">
    <property type="entry name" value="ABC_6TM_exporters"/>
    <property type="match status" value="1"/>
</dbReference>
<evidence type="ECO:0008006" key="12">
    <source>
        <dbReference type="Google" id="ProtNLM"/>
    </source>
</evidence>
<dbReference type="GO" id="GO:0005886">
    <property type="term" value="C:plasma membrane"/>
    <property type="evidence" value="ECO:0007669"/>
    <property type="project" value="UniProtKB-SubCell"/>
</dbReference>
<accession>N2ANB9</accession>
<keyword evidence="3" id="KW-0547">Nucleotide-binding</keyword>
<dbReference type="PANTHER" id="PTHR43394:SF1">
    <property type="entry name" value="ATP-BINDING CASSETTE SUB-FAMILY B MEMBER 10, MITOCHONDRIAL"/>
    <property type="match status" value="1"/>
</dbReference>
<dbReference type="SMART" id="SM00382">
    <property type="entry name" value="AAA"/>
    <property type="match status" value="1"/>
</dbReference>
<dbReference type="InterPro" id="IPR003593">
    <property type="entry name" value="AAA+_ATPase"/>
</dbReference>
<comment type="caution">
    <text evidence="10">The sequence shown here is derived from an EMBL/GenBank/DDBJ whole genome shotgun (WGS) entry which is preliminary data.</text>
</comment>
<dbReference type="GO" id="GO:0005524">
    <property type="term" value="F:ATP binding"/>
    <property type="evidence" value="ECO:0007669"/>
    <property type="project" value="UniProtKB-KW"/>
</dbReference>
<evidence type="ECO:0000256" key="1">
    <source>
        <dbReference type="ARBA" id="ARBA00004651"/>
    </source>
</evidence>
<dbReference type="PROSITE" id="PS50929">
    <property type="entry name" value="ABC_TM1F"/>
    <property type="match status" value="1"/>
</dbReference>
<dbReference type="HOGENOM" id="CLU_000604_84_3_9"/>
<evidence type="ECO:0000256" key="6">
    <source>
        <dbReference type="ARBA" id="ARBA00023136"/>
    </source>
</evidence>
<keyword evidence="11" id="KW-1185">Reference proteome</keyword>
<dbReference type="Pfam" id="PF00664">
    <property type="entry name" value="ABC_membrane"/>
    <property type="match status" value="1"/>
</dbReference>
<evidence type="ECO:0000256" key="7">
    <source>
        <dbReference type="SAM" id="Phobius"/>
    </source>
</evidence>
<dbReference type="SUPFAM" id="SSF90123">
    <property type="entry name" value="ABC transporter transmembrane region"/>
    <property type="match status" value="1"/>
</dbReference>
<feature type="domain" description="ABC transporter" evidence="8">
    <location>
        <begin position="341"/>
        <end position="555"/>
    </location>
</feature>
<evidence type="ECO:0000256" key="3">
    <source>
        <dbReference type="ARBA" id="ARBA00022741"/>
    </source>
</evidence>
<protein>
    <recommendedName>
        <fullName evidence="12">ABC transporter ATP-binding protein</fullName>
    </recommendedName>
</protein>
<keyword evidence="5 7" id="KW-1133">Transmembrane helix</keyword>
<feature type="transmembrane region" description="Helical" evidence="7">
    <location>
        <begin position="61"/>
        <end position="81"/>
    </location>
</feature>
<dbReference type="PANTHER" id="PTHR43394">
    <property type="entry name" value="ATP-DEPENDENT PERMEASE MDL1, MITOCHONDRIAL"/>
    <property type="match status" value="1"/>
</dbReference>
<dbReference type="InterPro" id="IPR011527">
    <property type="entry name" value="ABC1_TM_dom"/>
</dbReference>
<feature type="domain" description="ABC transmembrane type-1" evidence="9">
    <location>
        <begin position="26"/>
        <end position="307"/>
    </location>
</feature>
<evidence type="ECO:0000256" key="5">
    <source>
        <dbReference type="ARBA" id="ARBA00022989"/>
    </source>
</evidence>
<dbReference type="Gene3D" id="3.40.50.300">
    <property type="entry name" value="P-loop containing nucleotide triphosphate hydrolases"/>
    <property type="match status" value="1"/>
</dbReference>
<feature type="transmembrane region" description="Helical" evidence="7">
    <location>
        <begin position="238"/>
        <end position="255"/>
    </location>
</feature>
<dbReference type="AlphaFoldDB" id="N2ANB9"/>
<evidence type="ECO:0000313" key="11">
    <source>
        <dbReference type="Proteomes" id="UP000012589"/>
    </source>
</evidence>
<evidence type="ECO:0000259" key="8">
    <source>
        <dbReference type="PROSITE" id="PS50893"/>
    </source>
</evidence>
<dbReference type="PATRIC" id="fig|1235802.3.peg.2236"/>
<dbReference type="Pfam" id="PF00005">
    <property type="entry name" value="ABC_tran"/>
    <property type="match status" value="1"/>
</dbReference>
<dbReference type="InterPro" id="IPR003439">
    <property type="entry name" value="ABC_transporter-like_ATP-bd"/>
</dbReference>
<dbReference type="InterPro" id="IPR027417">
    <property type="entry name" value="P-loop_NTPase"/>
</dbReference>
<dbReference type="Gene3D" id="1.20.1560.10">
    <property type="entry name" value="ABC transporter type 1, transmembrane domain"/>
    <property type="match status" value="1"/>
</dbReference>
<dbReference type="STRING" id="1235802.C823_02104"/>
<dbReference type="Proteomes" id="UP000012589">
    <property type="component" value="Unassembled WGS sequence"/>
</dbReference>
<dbReference type="InterPro" id="IPR039421">
    <property type="entry name" value="Type_1_exporter"/>
</dbReference>
<evidence type="ECO:0000256" key="4">
    <source>
        <dbReference type="ARBA" id="ARBA00022840"/>
    </source>
</evidence>
<evidence type="ECO:0000259" key="9">
    <source>
        <dbReference type="PROSITE" id="PS50929"/>
    </source>
</evidence>
<dbReference type="SUPFAM" id="SSF52540">
    <property type="entry name" value="P-loop containing nucleoside triphosphate hydrolases"/>
    <property type="match status" value="1"/>
</dbReference>
<evidence type="ECO:0000313" key="10">
    <source>
        <dbReference type="EMBL" id="EMZ27963.1"/>
    </source>
</evidence>
<dbReference type="InterPro" id="IPR036640">
    <property type="entry name" value="ABC1_TM_sf"/>
</dbReference>
<sequence length="555" mass="63425">MNRPKKTKKIFVDFLKYFIPYKFHCLALFIVILLGLTASVLQPVLWSKVITALVKQKLHDLIAILVMMVSVYLVMVTTKFSQSIVTSYLNKQVIYDMQNLYFHKMLSMNMSYFDKTQNGIFIARIVTDITQSVDIITNQIVPALINLCKLTIILVIMMRINLLLTAITVFLMPITLWLYSINIKKMREKQVELKQSNDSVVSMIQQAVAGIKNIKGLGLKEIETELFLEQNKIKTKKAYGFALFVIGFQTLLSVIGMLGEISVYVVGAYLTVIAALSIEKFIQFVSYSQQFGNSSLSLINLVSDYQRIIVNLLRLQDIGDNGNAYHEQFGVQEILYEGGDIELKNVSYGYSDKLILKDINLEIVKGQITAIVGESGSGKSTLINLMMRLYKENNGTIKLNGIDIKNLTEKSIRDYISVVSQQHFLFNASIWDNFRYINPDITLEEIKDICEQCEMDEIIEKLPEQYETIIYENGTNFSMGQLQRLSIARVLAKNTPVILFDEPTSALDRKAANKIRKLIEKLKRDKTIVIISHDFEFIQCADIIYKIEKHNLIQV</sequence>
<keyword evidence="6 7" id="KW-0472">Membrane</keyword>